<comment type="caution">
    <text evidence="1">The sequence shown here is derived from an EMBL/GenBank/DDBJ whole genome shotgun (WGS) entry which is preliminary data.</text>
</comment>
<evidence type="ECO:0000313" key="2">
    <source>
        <dbReference type="Proteomes" id="UP000245412"/>
    </source>
</evidence>
<dbReference type="AlphaFoldDB" id="A0AB73T4M7"/>
<gene>
    <name evidence="1" type="ORF">C7383_10566</name>
</gene>
<protein>
    <submittedName>
        <fullName evidence="1">Uncharacterized protein</fullName>
    </submittedName>
</protein>
<dbReference type="RefSeq" id="WP_109626099.1">
    <property type="nucleotide sequence ID" value="NZ_JANKBI010000003.1"/>
</dbReference>
<dbReference type="Pfam" id="PF19848">
    <property type="entry name" value="DUF6323"/>
    <property type="match status" value="1"/>
</dbReference>
<dbReference type="InterPro" id="IPR046286">
    <property type="entry name" value="DUF6323"/>
</dbReference>
<proteinExistence type="predicted"/>
<dbReference type="Proteomes" id="UP000245412">
    <property type="component" value="Unassembled WGS sequence"/>
</dbReference>
<keyword evidence="2" id="KW-1185">Reference proteome</keyword>
<accession>A0AB73T4M7</accession>
<organism evidence="1 2">
    <name type="scientific">Murimonas intestini</name>
    <dbReference type="NCBI Taxonomy" id="1337051"/>
    <lineage>
        <taxon>Bacteria</taxon>
        <taxon>Bacillati</taxon>
        <taxon>Bacillota</taxon>
        <taxon>Clostridia</taxon>
        <taxon>Lachnospirales</taxon>
        <taxon>Lachnospiraceae</taxon>
        <taxon>Murimonas</taxon>
    </lineage>
</organism>
<name>A0AB73T4M7_9FIRM</name>
<evidence type="ECO:0000313" key="1">
    <source>
        <dbReference type="EMBL" id="PWJ76032.1"/>
    </source>
</evidence>
<dbReference type="EMBL" id="QGGY01000005">
    <property type="protein sequence ID" value="PWJ76032.1"/>
    <property type="molecule type" value="Genomic_DNA"/>
</dbReference>
<reference evidence="1 2" key="1">
    <citation type="submission" date="2018-05" db="EMBL/GenBank/DDBJ databases">
        <authorList>
            <person name="Goeker M."/>
            <person name="Huntemann M."/>
            <person name="Clum A."/>
            <person name="Pillay M."/>
            <person name="Palaniappan K."/>
            <person name="Varghese N."/>
            <person name="Mikhailova N."/>
            <person name="Stamatis D."/>
            <person name="Reddy T."/>
            <person name="Daum C."/>
            <person name="Shapiro N."/>
            <person name="Ivanova N."/>
            <person name="Kyrpides N."/>
            <person name="Woyke T."/>
        </authorList>
    </citation>
    <scope>NUCLEOTIDE SEQUENCE [LARGE SCALE GENOMIC DNA]</scope>
    <source>
        <strain evidence="1 2">DSM 26524</strain>
    </source>
</reference>
<sequence>MGNSKEIKGDGVQDFYELMKVRDKQELAAVISCNEKTERFGLVLSEEKAGELVQARNTSLKKHRRVEFGKGILEELIFAFCDSEYISQDRYAETLMQLQEIFYEFKNESGDKLTDDELITFMREQFDSVCEGDLDYLAGTCLTIFSSAVRAGYRGYEKTGGHNEFEKFDEVKRWDKDLYLEVLRELCWS</sequence>